<dbReference type="EMBL" id="JAVREP010000023">
    <property type="protein sequence ID" value="MDT0331431.1"/>
    <property type="molecule type" value="Genomic_DNA"/>
</dbReference>
<proteinExistence type="predicted"/>
<protein>
    <submittedName>
        <fullName evidence="1">DUF2797 domain-containing protein</fullName>
    </submittedName>
</protein>
<accession>A0ABU2MHV3</accession>
<dbReference type="InterPro" id="IPR021246">
    <property type="entry name" value="DUF2797"/>
</dbReference>
<organism evidence="1 2">
    <name type="scientific">Nocardiopsis lambiniae</name>
    <dbReference type="NCBI Taxonomy" id="3075539"/>
    <lineage>
        <taxon>Bacteria</taxon>
        <taxon>Bacillati</taxon>
        <taxon>Actinomycetota</taxon>
        <taxon>Actinomycetes</taxon>
        <taxon>Streptosporangiales</taxon>
        <taxon>Nocardiopsidaceae</taxon>
        <taxon>Nocardiopsis</taxon>
    </lineage>
</organism>
<evidence type="ECO:0000313" key="2">
    <source>
        <dbReference type="Proteomes" id="UP001183390"/>
    </source>
</evidence>
<reference evidence="2" key="1">
    <citation type="submission" date="2023-07" db="EMBL/GenBank/DDBJ databases">
        <title>30 novel species of actinomycetes from the DSMZ collection.</title>
        <authorList>
            <person name="Nouioui I."/>
        </authorList>
    </citation>
    <scope>NUCLEOTIDE SEQUENCE [LARGE SCALE GENOMIC DNA]</scope>
    <source>
        <strain evidence="2">DSM 44743</strain>
    </source>
</reference>
<gene>
    <name evidence="1" type="ORF">RM479_23715</name>
</gene>
<sequence>MNPTAPVTLLGLDWSDLDTPRLRTTDPDHPEHSLLHPLLGKHAFRVDGEQRRCIGWFDLTGAEGRHVRCRTDEVVTRGKQCRRCQYKEGFIAAHQAHRTPEALPENIRDYLRQPHWLYLDVFTNGTTKVGTAADSRRRSRLAEQGPVAALYLARTKDGATVRTLESAVSQHFALPQQVQTRRKVLGLQNSIDTTALITKLTDLAAQVTPYLNKIADEQPGTEVLAAPEPWIRPACSTAVFESAPVLAHPDDLTQGTHRLHIDGAAGPVAVFSTEPEPDAPRHCADLSRLIGRSLAPATAEDAPTGAPTLF</sequence>
<name>A0ABU2MHV3_9ACTN</name>
<keyword evidence="2" id="KW-1185">Reference proteome</keyword>
<dbReference type="Proteomes" id="UP001183390">
    <property type="component" value="Unassembled WGS sequence"/>
</dbReference>
<dbReference type="Pfam" id="PF10977">
    <property type="entry name" value="DUF2797"/>
    <property type="match status" value="1"/>
</dbReference>
<dbReference type="RefSeq" id="WP_311513924.1">
    <property type="nucleotide sequence ID" value="NZ_JAVREP010000023.1"/>
</dbReference>
<evidence type="ECO:0000313" key="1">
    <source>
        <dbReference type="EMBL" id="MDT0331431.1"/>
    </source>
</evidence>
<comment type="caution">
    <text evidence="1">The sequence shown here is derived from an EMBL/GenBank/DDBJ whole genome shotgun (WGS) entry which is preliminary data.</text>
</comment>